<sequence length="47" mass="5565">MNTLDFATRDQFSDVKNLIFAVNYLEALIFRLWKDIKNACKVFASFF</sequence>
<keyword evidence="2" id="KW-1185">Reference proteome</keyword>
<organism evidence="1 2">
    <name type="scientific">Salegentibacter salegens</name>
    <dbReference type="NCBI Taxonomy" id="143223"/>
    <lineage>
        <taxon>Bacteria</taxon>
        <taxon>Pseudomonadati</taxon>
        <taxon>Bacteroidota</taxon>
        <taxon>Flavobacteriia</taxon>
        <taxon>Flavobacteriales</taxon>
        <taxon>Flavobacteriaceae</taxon>
        <taxon>Salegentibacter</taxon>
    </lineage>
</organism>
<dbReference type="AlphaFoldDB" id="A0A1M7K0V0"/>
<evidence type="ECO:0000313" key="1">
    <source>
        <dbReference type="EMBL" id="SHM58844.1"/>
    </source>
</evidence>
<dbReference type="Proteomes" id="UP000190235">
    <property type="component" value="Chromosome I"/>
</dbReference>
<evidence type="ECO:0000313" key="2">
    <source>
        <dbReference type="Proteomes" id="UP000190235"/>
    </source>
</evidence>
<name>A0A1M7K0V0_9FLAO</name>
<reference evidence="2" key="1">
    <citation type="submission" date="2016-11" db="EMBL/GenBank/DDBJ databases">
        <authorList>
            <person name="Varghese N."/>
            <person name="Submissions S."/>
        </authorList>
    </citation>
    <scope>NUCLEOTIDE SEQUENCE [LARGE SCALE GENOMIC DNA]</scope>
    <source>
        <strain evidence="2">ACAM 48</strain>
    </source>
</reference>
<proteinExistence type="predicted"/>
<accession>A0A1M7K0V0</accession>
<dbReference type="EMBL" id="LT670848">
    <property type="protein sequence ID" value="SHM58844.1"/>
    <property type="molecule type" value="Genomic_DNA"/>
</dbReference>
<dbReference type="STRING" id="143223.SAMN05878281_1194"/>
<gene>
    <name evidence="1" type="ORF">SAMN05878281_1194</name>
</gene>
<protein>
    <submittedName>
        <fullName evidence="1">Uncharacterized protein</fullName>
    </submittedName>
</protein>